<dbReference type="STRING" id="455193.SAMN05421805_1011102"/>
<evidence type="ECO:0000256" key="1">
    <source>
        <dbReference type="SAM" id="MobiDB-lite"/>
    </source>
</evidence>
<feature type="region of interest" description="Disordered" evidence="1">
    <location>
        <begin position="42"/>
        <end position="85"/>
    </location>
</feature>
<dbReference type="Proteomes" id="UP000199398">
    <property type="component" value="Unassembled WGS sequence"/>
</dbReference>
<evidence type="ECO:0000313" key="4">
    <source>
        <dbReference type="Proteomes" id="UP000199398"/>
    </source>
</evidence>
<organism evidence="3 4">
    <name type="scientific">Saccharopolyspora antimicrobica</name>
    <dbReference type="NCBI Taxonomy" id="455193"/>
    <lineage>
        <taxon>Bacteria</taxon>
        <taxon>Bacillati</taxon>
        <taxon>Actinomycetota</taxon>
        <taxon>Actinomycetes</taxon>
        <taxon>Pseudonocardiales</taxon>
        <taxon>Pseudonocardiaceae</taxon>
        <taxon>Saccharopolyspora</taxon>
    </lineage>
</organism>
<keyword evidence="5" id="KW-1185">Reference proteome</keyword>
<reference evidence="2 5" key="2">
    <citation type="submission" date="2018-10" db="EMBL/GenBank/DDBJ databases">
        <title>Sequencing the genomes of 1000 actinobacteria strains.</title>
        <authorList>
            <person name="Klenk H.-P."/>
        </authorList>
    </citation>
    <scope>NUCLEOTIDE SEQUENCE [LARGE SCALE GENOMIC DNA]</scope>
    <source>
        <strain evidence="2 5">DSM 45119</strain>
    </source>
</reference>
<reference evidence="3 4" key="1">
    <citation type="submission" date="2016-10" db="EMBL/GenBank/DDBJ databases">
        <authorList>
            <person name="de Groot N.N."/>
        </authorList>
    </citation>
    <scope>NUCLEOTIDE SEQUENCE [LARGE SCALE GENOMIC DNA]</scope>
    <source>
        <strain evidence="3 4">CPCC 201259</strain>
    </source>
</reference>
<sequence length="85" mass="9015">MDNSVVAVADCRCTCPDPLPQIEFGTVEHPWFEPVPLAEMEPLSKVTESNTNLAPSSATSRLQSATRDPPDKKTASTISSTAPGS</sequence>
<evidence type="ECO:0000313" key="2">
    <source>
        <dbReference type="EMBL" id="RKT86043.1"/>
    </source>
</evidence>
<dbReference type="AlphaFoldDB" id="A0A1I4SQN7"/>
<dbReference type="EMBL" id="FOUP01000001">
    <property type="protein sequence ID" value="SFM66742.1"/>
    <property type="molecule type" value="Genomic_DNA"/>
</dbReference>
<feature type="compositionally biased region" description="Polar residues" evidence="1">
    <location>
        <begin position="46"/>
        <end position="66"/>
    </location>
</feature>
<accession>A0A1I4SQN7</accession>
<evidence type="ECO:0000313" key="5">
    <source>
        <dbReference type="Proteomes" id="UP000270697"/>
    </source>
</evidence>
<feature type="compositionally biased region" description="Polar residues" evidence="1">
    <location>
        <begin position="75"/>
        <end position="85"/>
    </location>
</feature>
<dbReference type="Proteomes" id="UP000270697">
    <property type="component" value="Unassembled WGS sequence"/>
</dbReference>
<proteinExistence type="predicted"/>
<dbReference type="EMBL" id="RBXX01000002">
    <property type="protein sequence ID" value="RKT86043.1"/>
    <property type="molecule type" value="Genomic_DNA"/>
</dbReference>
<protein>
    <submittedName>
        <fullName evidence="3">Uncharacterized protein</fullName>
    </submittedName>
</protein>
<gene>
    <name evidence="2" type="ORF">ATL45_4402</name>
    <name evidence="3" type="ORF">SAMN05421805_1011102</name>
</gene>
<evidence type="ECO:0000313" key="3">
    <source>
        <dbReference type="EMBL" id="SFM66742.1"/>
    </source>
</evidence>
<name>A0A1I4SQN7_9PSEU</name>